<dbReference type="InterPro" id="IPR020472">
    <property type="entry name" value="WD40_PAC1"/>
</dbReference>
<dbReference type="PROSITE" id="PS50082">
    <property type="entry name" value="WD_REPEATS_2"/>
    <property type="match status" value="11"/>
</dbReference>
<feature type="repeat" description="WD" evidence="3">
    <location>
        <begin position="844"/>
        <end position="878"/>
    </location>
</feature>
<keyword evidence="1 3" id="KW-0853">WD repeat</keyword>
<feature type="domain" description="PDZ" evidence="6">
    <location>
        <begin position="134"/>
        <end position="200"/>
    </location>
</feature>
<dbReference type="EMBL" id="CP042425">
    <property type="protein sequence ID" value="QEL20763.1"/>
    <property type="molecule type" value="Genomic_DNA"/>
</dbReference>
<proteinExistence type="predicted"/>
<dbReference type="PROSITE" id="PS50294">
    <property type="entry name" value="WD_REPEATS_REGION"/>
    <property type="match status" value="9"/>
</dbReference>
<feature type="repeat" description="WD" evidence="3">
    <location>
        <begin position="764"/>
        <end position="802"/>
    </location>
</feature>
<keyword evidence="2" id="KW-0677">Repeat</keyword>
<dbReference type="CDD" id="cd00200">
    <property type="entry name" value="WD40"/>
    <property type="match status" value="2"/>
</dbReference>
<reference evidence="8" key="1">
    <citation type="submission" date="2019-08" db="EMBL/GenBank/DDBJ databases">
        <title>Limnoglobus roseus gen. nov., sp. nov., a novel freshwater planctomycete with a giant genome from the family Gemmataceae.</title>
        <authorList>
            <person name="Kulichevskaya I.S."/>
            <person name="Naumoff D.G."/>
            <person name="Miroshnikov K."/>
            <person name="Ivanova A."/>
            <person name="Philippov D.A."/>
            <person name="Hakobyan A."/>
            <person name="Rijpstra I.C."/>
            <person name="Sinninghe Damste J.S."/>
            <person name="Liesack W."/>
            <person name="Dedysh S.N."/>
        </authorList>
    </citation>
    <scope>NUCLEOTIDE SEQUENCE [LARGE SCALE GENOMIC DNA]</scope>
    <source>
        <strain evidence="8">PX52</strain>
    </source>
</reference>
<dbReference type="InterPro" id="IPR008271">
    <property type="entry name" value="Ser/Thr_kinase_AS"/>
</dbReference>
<feature type="repeat" description="WD" evidence="3">
    <location>
        <begin position="966"/>
        <end position="1007"/>
    </location>
</feature>
<feature type="region of interest" description="Disordered" evidence="4">
    <location>
        <begin position="1167"/>
        <end position="1195"/>
    </location>
</feature>
<feature type="repeat" description="WD" evidence="3">
    <location>
        <begin position="594"/>
        <end position="635"/>
    </location>
</feature>
<dbReference type="PRINTS" id="PR00320">
    <property type="entry name" value="GPROTEINBRPT"/>
</dbReference>
<evidence type="ECO:0000313" key="8">
    <source>
        <dbReference type="Proteomes" id="UP000324974"/>
    </source>
</evidence>
<dbReference type="Pfam" id="PF00069">
    <property type="entry name" value="Pkinase"/>
    <property type="match status" value="1"/>
</dbReference>
<dbReference type="InterPro" id="IPR015943">
    <property type="entry name" value="WD40/YVTN_repeat-like_dom_sf"/>
</dbReference>
<dbReference type="Gene3D" id="3.30.200.20">
    <property type="entry name" value="Phosphorylase Kinase, domain 1"/>
    <property type="match status" value="1"/>
</dbReference>
<dbReference type="InterPro" id="IPR000719">
    <property type="entry name" value="Prot_kinase_dom"/>
</dbReference>
<dbReference type="CDD" id="cd14014">
    <property type="entry name" value="STKc_PknB_like"/>
    <property type="match status" value="1"/>
</dbReference>
<evidence type="ECO:0000259" key="5">
    <source>
        <dbReference type="PROSITE" id="PS50011"/>
    </source>
</evidence>
<evidence type="ECO:0000313" key="7">
    <source>
        <dbReference type="EMBL" id="QEL20763.1"/>
    </source>
</evidence>
<dbReference type="Gene3D" id="1.10.510.10">
    <property type="entry name" value="Transferase(Phosphotransferase) domain 1"/>
    <property type="match status" value="1"/>
</dbReference>
<dbReference type="PROSITE" id="PS50011">
    <property type="entry name" value="PROTEIN_KINASE_DOM"/>
    <property type="match status" value="1"/>
</dbReference>
<dbReference type="AlphaFoldDB" id="A0A5C1ARP5"/>
<dbReference type="InterPro" id="IPR009148">
    <property type="entry name" value="PcsB-like"/>
</dbReference>
<evidence type="ECO:0000256" key="3">
    <source>
        <dbReference type="PROSITE-ProRule" id="PRU00221"/>
    </source>
</evidence>
<evidence type="ECO:0000256" key="2">
    <source>
        <dbReference type="ARBA" id="ARBA00022737"/>
    </source>
</evidence>
<feature type="repeat" description="WD" evidence="3">
    <location>
        <begin position="1008"/>
        <end position="1049"/>
    </location>
</feature>
<dbReference type="InterPro" id="IPR036322">
    <property type="entry name" value="WD40_repeat_dom_sf"/>
</dbReference>
<dbReference type="SUPFAM" id="SSF56112">
    <property type="entry name" value="Protein kinase-like (PK-like)"/>
    <property type="match status" value="1"/>
</dbReference>
<feature type="compositionally biased region" description="Pro residues" evidence="4">
    <location>
        <begin position="1179"/>
        <end position="1195"/>
    </location>
</feature>
<gene>
    <name evidence="7" type="ORF">PX52LOC_07875</name>
</gene>
<dbReference type="SUPFAM" id="SSF50978">
    <property type="entry name" value="WD40 repeat-like"/>
    <property type="match status" value="1"/>
</dbReference>
<feature type="repeat" description="WD" evidence="3">
    <location>
        <begin position="677"/>
        <end position="718"/>
    </location>
</feature>
<dbReference type="PANTHER" id="PTHR22847:SF637">
    <property type="entry name" value="WD REPEAT DOMAIN 5B"/>
    <property type="match status" value="1"/>
</dbReference>
<dbReference type="InterPro" id="IPR011047">
    <property type="entry name" value="Quinoprotein_ADH-like_sf"/>
</dbReference>
<dbReference type="KEGG" id="lrs:PX52LOC_07875"/>
<dbReference type="SMART" id="SM00220">
    <property type="entry name" value="S_TKc"/>
    <property type="match status" value="1"/>
</dbReference>
<dbReference type="PANTHER" id="PTHR22847">
    <property type="entry name" value="WD40 REPEAT PROTEIN"/>
    <property type="match status" value="1"/>
</dbReference>
<dbReference type="OrthoDB" id="500858at2"/>
<feature type="repeat" description="WD" evidence="3">
    <location>
        <begin position="1134"/>
        <end position="1165"/>
    </location>
</feature>
<evidence type="ECO:0000256" key="4">
    <source>
        <dbReference type="SAM" id="MobiDB-lite"/>
    </source>
</evidence>
<dbReference type="InterPro" id="IPR001478">
    <property type="entry name" value="PDZ"/>
</dbReference>
<feature type="compositionally biased region" description="Polar residues" evidence="4">
    <location>
        <begin position="422"/>
        <end position="433"/>
    </location>
</feature>
<keyword evidence="7" id="KW-0808">Transferase</keyword>
<feature type="compositionally biased region" description="Basic and acidic residues" evidence="4">
    <location>
        <begin position="450"/>
        <end position="462"/>
    </location>
</feature>
<dbReference type="SUPFAM" id="SSF50998">
    <property type="entry name" value="Quinoprotein alcohol dehydrogenase-like"/>
    <property type="match status" value="1"/>
</dbReference>
<protein>
    <submittedName>
        <fullName evidence="7">Serine/threonine protein kinase</fullName>
    </submittedName>
</protein>
<evidence type="ECO:0000259" key="6">
    <source>
        <dbReference type="PROSITE" id="PS50106"/>
    </source>
</evidence>
<dbReference type="Pfam" id="PF00400">
    <property type="entry name" value="WD40"/>
    <property type="match status" value="11"/>
</dbReference>
<dbReference type="InterPro" id="IPR001680">
    <property type="entry name" value="WD40_rpt"/>
</dbReference>
<sequence>MPNDPDDAQNDRGDSTWAYLPGSTRPPTRAGSTHTISEGDTARHPGQRPSQEAAPPVPAIPGYHVLGEIARGGMGVVYQARHLKLDRVVALKTMLHPDKLLRARFLAEGQVVAAIKHPHVVEVYDLGDSPGGPYIAMEYLTGGTFGGRLTGGSLPPRDAAAAIAAVATGVAAAHDLGVVHRDLKPGNVLLAADGTPKVTDFGLAKRAADDLTATGAVGGTPAYMAPEQARAMKFVGPPADVWSLGVMLYEALSCQRPFVADTDLEVMIRIQNDDPPALRTVIRGVPHALETICLKCLEKEPDRRYPTAKELAADLTAWYEGRPIAARRATPAERAVLWVRRKPTVAAAWALANVVVMLGGFALAATGLWREAVAERGIAEGLKAQAEESRDAATTQGAVADEARQRAERSERSANRAKAQVEETNAQLLNQTKVADEARRAAEATGTRLAAERVRADQERSAAEAARATAEDAKKQLAAQKVAAEKARDEAVAARQAAEAARTTAEEAKKQLAVQKMAAEKARDEAVAARASAAAARDELAATDYVRTVELAYREWRDGRSDRARILLASCPEGLRGWEWEHVKRHADAEERVLPAHPDEIAAVSAAAAGTHAVTAGKDGAAFLWDLATGTGKTLLGVGGGEATAVAISPDGKLALTSAGGKTSLRETQNGNIVHTLTAHTDRVVAAAFSPDGRWLVTGSADKSGRIWDVATGRPRQFALTHTSPLVAAAVSPDGEQVATASEKGGIGLWNPRTGTPKALPLLHSGPVRCLCYHPKSGALVSAGDDRTIRIWNPNAATETAHLETPGKVTAVGVSADGKWLIGGDADGTLRVWDADTLEARLAVRGHVGAIRGLAVLGNRFRVATVGADGTLRVWDIDQLLATDILAARSGGGAAFAVGDGQVAAVGWGNTVRVAALNHGGREAVLRGHTRPVTAVALAGGRVATGSRDGTVKLWDAQTGQELRTLPRHEGDVRAVGWSPAGDRVVSADSAGMVHVWDAETGKKLTSVPGHKGGTFAASFGPAGKHLLTAGADQAARVWDAETGAELLLLRGHGGRVLAAAFSPDGSRIATGSEDRTVRLWDAATGGLATKVERLAGPVTAVAFNRSGSRLGVTCGTPSAVVIDAATGKIAQTLSGQSEPLTGIQFGQTDQSIITAAWDRSVRVWASGDRPTRDIGPAPAAPAPSPPTSSPANPP</sequence>
<dbReference type="InterPro" id="IPR011009">
    <property type="entry name" value="Kinase-like_dom_sf"/>
</dbReference>
<keyword evidence="7" id="KW-0418">Kinase</keyword>
<dbReference type="GO" id="GO:0004674">
    <property type="term" value="F:protein serine/threonine kinase activity"/>
    <property type="evidence" value="ECO:0007669"/>
    <property type="project" value="UniProtKB-KW"/>
</dbReference>
<keyword evidence="8" id="KW-1185">Reference proteome</keyword>
<feature type="region of interest" description="Disordered" evidence="4">
    <location>
        <begin position="384"/>
        <end position="468"/>
    </location>
</feature>
<dbReference type="PROSITE" id="PS00108">
    <property type="entry name" value="PROTEIN_KINASE_ST"/>
    <property type="match status" value="1"/>
</dbReference>
<dbReference type="RefSeq" id="WP_149115022.1">
    <property type="nucleotide sequence ID" value="NZ_CP042425.1"/>
</dbReference>
<dbReference type="InterPro" id="IPR019775">
    <property type="entry name" value="WD40_repeat_CS"/>
</dbReference>
<feature type="domain" description="Protein kinase" evidence="5">
    <location>
        <begin position="63"/>
        <end position="319"/>
    </location>
</feature>
<dbReference type="SMART" id="SM00320">
    <property type="entry name" value="WD40"/>
    <property type="match status" value="12"/>
</dbReference>
<dbReference type="GO" id="GO:0005524">
    <property type="term" value="F:ATP binding"/>
    <property type="evidence" value="ECO:0007669"/>
    <property type="project" value="InterPro"/>
</dbReference>
<keyword evidence="7" id="KW-0723">Serine/threonine-protein kinase</keyword>
<dbReference type="PRINTS" id="PR01852">
    <property type="entry name" value="SIBAPROTEIN"/>
</dbReference>
<feature type="repeat" description="WD" evidence="3">
    <location>
        <begin position="719"/>
        <end position="760"/>
    </location>
</feature>
<evidence type="ECO:0000256" key="1">
    <source>
        <dbReference type="ARBA" id="ARBA00022574"/>
    </source>
</evidence>
<feature type="compositionally biased region" description="Basic and acidic residues" evidence="4">
    <location>
        <begin position="401"/>
        <end position="414"/>
    </location>
</feature>
<name>A0A5C1ARP5_9BACT</name>
<dbReference type="PROSITE" id="PS50106">
    <property type="entry name" value="PDZ"/>
    <property type="match status" value="1"/>
</dbReference>
<dbReference type="PROSITE" id="PS00678">
    <property type="entry name" value="WD_REPEATS_1"/>
    <property type="match status" value="6"/>
</dbReference>
<feature type="repeat" description="WD" evidence="3">
    <location>
        <begin position="809"/>
        <end position="843"/>
    </location>
</feature>
<dbReference type="Gene3D" id="2.130.10.10">
    <property type="entry name" value="YVTN repeat-like/Quinoprotein amine dehydrogenase"/>
    <property type="match status" value="4"/>
</dbReference>
<feature type="repeat" description="WD" evidence="3">
    <location>
        <begin position="926"/>
        <end position="965"/>
    </location>
</feature>
<feature type="region of interest" description="Disordered" evidence="4">
    <location>
        <begin position="1"/>
        <end position="59"/>
    </location>
</feature>
<organism evidence="7 8">
    <name type="scientific">Limnoglobus roseus</name>
    <dbReference type="NCBI Taxonomy" id="2598579"/>
    <lineage>
        <taxon>Bacteria</taxon>
        <taxon>Pseudomonadati</taxon>
        <taxon>Planctomycetota</taxon>
        <taxon>Planctomycetia</taxon>
        <taxon>Gemmatales</taxon>
        <taxon>Gemmataceae</taxon>
        <taxon>Limnoglobus</taxon>
    </lineage>
</organism>
<dbReference type="Proteomes" id="UP000324974">
    <property type="component" value="Chromosome"/>
</dbReference>
<feature type="repeat" description="WD" evidence="3">
    <location>
        <begin position="1050"/>
        <end position="1091"/>
    </location>
</feature>
<accession>A0A5C1ARP5</accession>